<sequence>MFGGASKDGPEPTERFDDFENQNEAEINLHHILSDIRYSPAALHRLPQPVPNNLPSDVDGTVFTYADAFEDLLAEARTGHLPDIRQRYHQRKMLSGMFQHGEPQEFMRRRFEAQGLLPDYQKAASEAFALMRKDYERRVKDTWKNYEELYRSGGSGEILAKLYDTFGFPKGNRDDPWNDWGYDEDPAERHRGRRREPNNFEEMFDTVHSLVESGQRTWDTFMKSFENHTPSWPQNEPPHQREPRQEPKTTEERDEYIDKFGYVHSTVIRRQYDNDGNEIGRSTSSRIYPAPKPAGEYEQLQGDHSEDNRRFEDDERKKLGWFWK</sequence>
<organism evidence="1 2">
    <name type="scientific">Trichothecium roseum</name>
    <dbReference type="NCBI Taxonomy" id="47278"/>
    <lineage>
        <taxon>Eukaryota</taxon>
        <taxon>Fungi</taxon>
        <taxon>Dikarya</taxon>
        <taxon>Ascomycota</taxon>
        <taxon>Pezizomycotina</taxon>
        <taxon>Sordariomycetes</taxon>
        <taxon>Hypocreomycetidae</taxon>
        <taxon>Hypocreales</taxon>
        <taxon>Hypocreales incertae sedis</taxon>
        <taxon>Trichothecium</taxon>
    </lineage>
</organism>
<evidence type="ECO:0000313" key="1">
    <source>
        <dbReference type="EMBL" id="KAI9897592.1"/>
    </source>
</evidence>
<gene>
    <name evidence="1" type="ORF">N3K66_007448</name>
</gene>
<reference evidence="1" key="1">
    <citation type="submission" date="2022-10" db="EMBL/GenBank/DDBJ databases">
        <title>Complete Genome of Trichothecium roseum strain YXFP-22015, a Plant Pathogen Isolated from Citrus.</title>
        <authorList>
            <person name="Wang Y."/>
            <person name="Zhu L."/>
        </authorList>
    </citation>
    <scope>NUCLEOTIDE SEQUENCE</scope>
    <source>
        <strain evidence="1">YXFP-22015</strain>
    </source>
</reference>
<protein>
    <submittedName>
        <fullName evidence="1">Uncharacterized protein</fullName>
    </submittedName>
</protein>
<keyword evidence="2" id="KW-1185">Reference proteome</keyword>
<dbReference type="Proteomes" id="UP001163324">
    <property type="component" value="Chromosome 7"/>
</dbReference>
<name>A0ACC0UUI5_9HYPO</name>
<dbReference type="EMBL" id="CM047946">
    <property type="protein sequence ID" value="KAI9897592.1"/>
    <property type="molecule type" value="Genomic_DNA"/>
</dbReference>
<accession>A0ACC0UUI5</accession>
<evidence type="ECO:0000313" key="2">
    <source>
        <dbReference type="Proteomes" id="UP001163324"/>
    </source>
</evidence>
<comment type="caution">
    <text evidence="1">The sequence shown here is derived from an EMBL/GenBank/DDBJ whole genome shotgun (WGS) entry which is preliminary data.</text>
</comment>
<proteinExistence type="predicted"/>